<dbReference type="GeneID" id="72467233"/>
<keyword evidence="1" id="KW-1133">Transmembrane helix</keyword>
<keyword evidence="3" id="KW-1185">Reference proteome</keyword>
<protein>
    <submittedName>
        <fullName evidence="2">Uncharacterized protein</fullName>
    </submittedName>
</protein>
<dbReference type="Proteomes" id="UP000825483">
    <property type="component" value="Unassembled WGS sequence"/>
</dbReference>
<evidence type="ECO:0000313" key="2">
    <source>
        <dbReference type="EMBL" id="GJG58734.1"/>
    </source>
</evidence>
<evidence type="ECO:0000313" key="3">
    <source>
        <dbReference type="Proteomes" id="UP000825483"/>
    </source>
</evidence>
<dbReference type="RefSeq" id="WP_223926079.1">
    <property type="nucleotide sequence ID" value="NZ_BPTU01000001.1"/>
</dbReference>
<organism evidence="2 3">
    <name type="scientific">Prevotella lacticifex</name>
    <dbReference type="NCBI Taxonomy" id="2854755"/>
    <lineage>
        <taxon>Bacteria</taxon>
        <taxon>Pseudomonadati</taxon>
        <taxon>Bacteroidota</taxon>
        <taxon>Bacteroidia</taxon>
        <taxon>Bacteroidales</taxon>
        <taxon>Prevotellaceae</taxon>
        <taxon>Prevotella</taxon>
    </lineage>
</organism>
<accession>A0A9R1CA27</accession>
<comment type="caution">
    <text evidence="2">The sequence shown here is derived from an EMBL/GenBank/DDBJ whole genome shotgun (WGS) entry which is preliminary data.</text>
</comment>
<feature type="transmembrane region" description="Helical" evidence="1">
    <location>
        <begin position="21"/>
        <end position="45"/>
    </location>
</feature>
<evidence type="ECO:0000256" key="1">
    <source>
        <dbReference type="SAM" id="Phobius"/>
    </source>
</evidence>
<keyword evidence="1" id="KW-0812">Transmembrane</keyword>
<reference evidence="2" key="1">
    <citation type="journal article" date="2022" name="Int. J. Syst. Evol. Microbiol.">
        <title>Prevotella lacticifex sp. nov., isolated from the rumen of cows.</title>
        <authorList>
            <person name="Shinkai T."/>
            <person name="Ikeyama N."/>
            <person name="Kumagai M."/>
            <person name="Ohmori H."/>
            <person name="Sakamoto M."/>
            <person name="Ohkuma M."/>
            <person name="Mitsumori M."/>
        </authorList>
    </citation>
    <scope>NUCLEOTIDE SEQUENCE</scope>
    <source>
        <strain evidence="2">R5076</strain>
    </source>
</reference>
<gene>
    <name evidence="2" type="ORF">PRLR5076_15850</name>
</gene>
<name>A0A9R1CA27_9BACT</name>
<proteinExistence type="predicted"/>
<sequence>MEQQEPTMHRRRRELDPNKDQFLMVRQILNLIFMIGAVVGVIIFLTGNTVTGTIVILASMVFKIAECGFRFFG</sequence>
<dbReference type="AlphaFoldDB" id="A0A9R1CA27"/>
<dbReference type="EMBL" id="BPUB01000001">
    <property type="protein sequence ID" value="GJG58734.1"/>
    <property type="molecule type" value="Genomic_DNA"/>
</dbReference>
<keyword evidence="1" id="KW-0472">Membrane</keyword>
<feature type="transmembrane region" description="Helical" evidence="1">
    <location>
        <begin position="51"/>
        <end position="72"/>
    </location>
</feature>